<evidence type="ECO:0000313" key="2">
    <source>
        <dbReference type="Proteomes" id="UP000720189"/>
    </source>
</evidence>
<evidence type="ECO:0000313" key="1">
    <source>
        <dbReference type="EMBL" id="KAH7237708.1"/>
    </source>
</evidence>
<protein>
    <submittedName>
        <fullName evidence="1">Uncharacterized protein</fullName>
    </submittedName>
</protein>
<proteinExistence type="predicted"/>
<comment type="caution">
    <text evidence="1">The sequence shown here is derived from an EMBL/GenBank/DDBJ whole genome shotgun (WGS) entry which is preliminary data.</text>
</comment>
<dbReference type="EMBL" id="JAGMUX010000015">
    <property type="protein sequence ID" value="KAH7237708.1"/>
    <property type="molecule type" value="Genomic_DNA"/>
</dbReference>
<gene>
    <name evidence="1" type="ORF">BKA55DRAFT_578170</name>
</gene>
<dbReference type="AlphaFoldDB" id="A0A9P9GDT5"/>
<name>A0A9P9GDT5_FUSRE</name>
<sequence length="89" mass="10221">MLKNSHKALQGIITTTLKLDRSCFTCFWRATNPDSTYHPLCHAGPISWWRIMSVARYHSVVSFMKHGLVAKRSCAASWENKMRLSLVHC</sequence>
<keyword evidence="2" id="KW-1185">Reference proteome</keyword>
<dbReference type="Proteomes" id="UP000720189">
    <property type="component" value="Unassembled WGS sequence"/>
</dbReference>
<reference evidence="1" key="1">
    <citation type="journal article" date="2021" name="Nat. Commun.">
        <title>Genetic determinants of endophytism in the Arabidopsis root mycobiome.</title>
        <authorList>
            <person name="Mesny F."/>
            <person name="Miyauchi S."/>
            <person name="Thiergart T."/>
            <person name="Pickel B."/>
            <person name="Atanasova L."/>
            <person name="Karlsson M."/>
            <person name="Huettel B."/>
            <person name="Barry K.W."/>
            <person name="Haridas S."/>
            <person name="Chen C."/>
            <person name="Bauer D."/>
            <person name="Andreopoulos W."/>
            <person name="Pangilinan J."/>
            <person name="LaButti K."/>
            <person name="Riley R."/>
            <person name="Lipzen A."/>
            <person name="Clum A."/>
            <person name="Drula E."/>
            <person name="Henrissat B."/>
            <person name="Kohler A."/>
            <person name="Grigoriev I.V."/>
            <person name="Martin F.M."/>
            <person name="Hacquard S."/>
        </authorList>
    </citation>
    <scope>NUCLEOTIDE SEQUENCE</scope>
    <source>
        <strain evidence="1">MPI-CAGE-AT-0023</strain>
    </source>
</reference>
<dbReference type="GeneID" id="70223628"/>
<accession>A0A9P9GDT5</accession>
<organism evidence="1 2">
    <name type="scientific">Fusarium redolens</name>
    <dbReference type="NCBI Taxonomy" id="48865"/>
    <lineage>
        <taxon>Eukaryota</taxon>
        <taxon>Fungi</taxon>
        <taxon>Dikarya</taxon>
        <taxon>Ascomycota</taxon>
        <taxon>Pezizomycotina</taxon>
        <taxon>Sordariomycetes</taxon>
        <taxon>Hypocreomycetidae</taxon>
        <taxon>Hypocreales</taxon>
        <taxon>Nectriaceae</taxon>
        <taxon>Fusarium</taxon>
        <taxon>Fusarium redolens species complex</taxon>
    </lineage>
</organism>
<dbReference type="RefSeq" id="XP_046045567.1">
    <property type="nucleotide sequence ID" value="XM_046193674.1"/>
</dbReference>